<dbReference type="Pfam" id="PF17937">
    <property type="entry name" value="TetR_C_28"/>
    <property type="match status" value="1"/>
</dbReference>
<dbReference type="SUPFAM" id="SSF46689">
    <property type="entry name" value="Homeodomain-like"/>
    <property type="match status" value="1"/>
</dbReference>
<evidence type="ECO:0000313" key="6">
    <source>
        <dbReference type="EMBL" id="KQL27564.1"/>
    </source>
</evidence>
<keyword evidence="3" id="KW-0804">Transcription</keyword>
<feature type="domain" description="HTH tetR-type" evidence="5">
    <location>
        <begin position="6"/>
        <end position="66"/>
    </location>
</feature>
<dbReference type="InterPro" id="IPR001647">
    <property type="entry name" value="HTH_TetR"/>
</dbReference>
<dbReference type="PANTHER" id="PTHR30055">
    <property type="entry name" value="HTH-TYPE TRANSCRIPTIONAL REGULATOR RUTR"/>
    <property type="match status" value="1"/>
</dbReference>
<gene>
    <name evidence="6" type="ORF">AN957_01105</name>
</gene>
<dbReference type="InterPro" id="IPR041479">
    <property type="entry name" value="TetR_CgmR_C"/>
</dbReference>
<dbReference type="SUPFAM" id="SSF48498">
    <property type="entry name" value="Tetracyclin repressor-like, C-terminal domain"/>
    <property type="match status" value="1"/>
</dbReference>
<dbReference type="GO" id="GO:0000976">
    <property type="term" value="F:transcription cis-regulatory region binding"/>
    <property type="evidence" value="ECO:0007669"/>
    <property type="project" value="TreeGrafter"/>
</dbReference>
<dbReference type="PATRIC" id="fig|1637975.4.peg.5572"/>
<dbReference type="Gene3D" id="1.10.357.10">
    <property type="entry name" value="Tetracycline Repressor, domain 2"/>
    <property type="match status" value="1"/>
</dbReference>
<comment type="caution">
    <text evidence="6">The sequence shown here is derived from an EMBL/GenBank/DDBJ whole genome shotgun (WGS) entry which is preliminary data.</text>
</comment>
<keyword evidence="1" id="KW-0805">Transcription regulation</keyword>
<dbReference type="Pfam" id="PF00440">
    <property type="entry name" value="TetR_N"/>
    <property type="match status" value="1"/>
</dbReference>
<accession>A0A0Q3T5S5</accession>
<dbReference type="InterPro" id="IPR036271">
    <property type="entry name" value="Tet_transcr_reg_TetR-rel_C_sf"/>
</dbReference>
<organism evidence="6 7">
    <name type="scientific">Cytobacillus solani</name>
    <dbReference type="NCBI Taxonomy" id="1637975"/>
    <lineage>
        <taxon>Bacteria</taxon>
        <taxon>Bacillati</taxon>
        <taxon>Bacillota</taxon>
        <taxon>Bacilli</taxon>
        <taxon>Bacillales</taxon>
        <taxon>Bacillaceae</taxon>
        <taxon>Cytobacillus</taxon>
    </lineage>
</organism>
<name>A0A0Q3T5S5_9BACI</name>
<dbReference type="PROSITE" id="PS50977">
    <property type="entry name" value="HTH_TETR_2"/>
    <property type="match status" value="1"/>
</dbReference>
<dbReference type="InterPro" id="IPR009057">
    <property type="entry name" value="Homeodomain-like_sf"/>
</dbReference>
<dbReference type="PANTHER" id="PTHR30055:SF234">
    <property type="entry name" value="HTH-TYPE TRANSCRIPTIONAL REGULATOR BETI"/>
    <property type="match status" value="1"/>
</dbReference>
<dbReference type="InterPro" id="IPR050109">
    <property type="entry name" value="HTH-type_TetR-like_transc_reg"/>
</dbReference>
<keyword evidence="2 4" id="KW-0238">DNA-binding</keyword>
<evidence type="ECO:0000256" key="1">
    <source>
        <dbReference type="ARBA" id="ARBA00023015"/>
    </source>
</evidence>
<dbReference type="STRING" id="1637975.AN957_01105"/>
<dbReference type="AlphaFoldDB" id="A0A0Q3T5S5"/>
<dbReference type="RefSeq" id="WP_056681829.1">
    <property type="nucleotide sequence ID" value="NZ_CP041305.1"/>
</dbReference>
<protein>
    <submittedName>
        <fullName evidence="6">TetR family transcriptional regulator</fullName>
    </submittedName>
</protein>
<evidence type="ECO:0000259" key="5">
    <source>
        <dbReference type="PROSITE" id="PS50977"/>
    </source>
</evidence>
<evidence type="ECO:0000256" key="4">
    <source>
        <dbReference type="PROSITE-ProRule" id="PRU00335"/>
    </source>
</evidence>
<proteinExistence type="predicted"/>
<dbReference type="Proteomes" id="UP000050996">
    <property type="component" value="Unassembled WGS sequence"/>
</dbReference>
<sequence>MDSKANEKRELILRTATQIVLDSGFHSLTLDAVAKRAGISKGGLLYHYPNKDLLIKGIAIYIFDEFCHNFKSFAEKDPIEKGKWSRALIEASKFDLEHNAELNVGISAAALLNSGVVQNISESYQSILTKLEDDGINRVTAMIIRLVLDGLYYSQLLNVAQVEKEMQEAVFQQLVKMTIKEE</sequence>
<dbReference type="EMBL" id="LJIX01000003">
    <property type="protein sequence ID" value="KQL27564.1"/>
    <property type="molecule type" value="Genomic_DNA"/>
</dbReference>
<reference evidence="6 7" key="1">
    <citation type="submission" date="2015-09" db="EMBL/GenBank/DDBJ databases">
        <title>Genome sequencing project for genomic taxonomy and phylogenomics of Bacillus-like bacteria.</title>
        <authorList>
            <person name="Liu B."/>
            <person name="Wang J."/>
            <person name="Zhu Y."/>
            <person name="Liu G."/>
            <person name="Chen Q."/>
            <person name="Chen Z."/>
            <person name="Lan J."/>
            <person name="Che J."/>
            <person name="Ge C."/>
            <person name="Shi H."/>
            <person name="Pan Z."/>
            <person name="Liu X."/>
        </authorList>
    </citation>
    <scope>NUCLEOTIDE SEQUENCE [LARGE SCALE GENOMIC DNA]</scope>
    <source>
        <strain evidence="6 7">FJAT-18043</strain>
    </source>
</reference>
<evidence type="ECO:0000313" key="7">
    <source>
        <dbReference type="Proteomes" id="UP000050996"/>
    </source>
</evidence>
<dbReference type="GO" id="GO:0003700">
    <property type="term" value="F:DNA-binding transcription factor activity"/>
    <property type="evidence" value="ECO:0007669"/>
    <property type="project" value="TreeGrafter"/>
</dbReference>
<feature type="DNA-binding region" description="H-T-H motif" evidence="4">
    <location>
        <begin position="29"/>
        <end position="48"/>
    </location>
</feature>
<evidence type="ECO:0000256" key="2">
    <source>
        <dbReference type="ARBA" id="ARBA00023125"/>
    </source>
</evidence>
<dbReference type="PRINTS" id="PR00455">
    <property type="entry name" value="HTHTETR"/>
</dbReference>
<keyword evidence="7" id="KW-1185">Reference proteome</keyword>
<evidence type="ECO:0000256" key="3">
    <source>
        <dbReference type="ARBA" id="ARBA00023163"/>
    </source>
</evidence>